<gene>
    <name evidence="12" type="ORF">C2E21_5635</name>
</gene>
<feature type="compositionally biased region" description="Low complexity" evidence="9">
    <location>
        <begin position="501"/>
        <end position="523"/>
    </location>
</feature>
<keyword evidence="6" id="KW-0333">Golgi apparatus</keyword>
<dbReference type="GO" id="GO:0007030">
    <property type="term" value="P:Golgi organization"/>
    <property type="evidence" value="ECO:0007669"/>
    <property type="project" value="InterPro"/>
</dbReference>
<dbReference type="PANTHER" id="PTHR12961:SF0">
    <property type="entry name" value="CONSERVED OLIGOMERIC GOLGI COMPLEX SUBUNIT 2"/>
    <property type="match status" value="1"/>
</dbReference>
<dbReference type="EMBL" id="LHPG02000010">
    <property type="protein sequence ID" value="PRW51049.1"/>
    <property type="molecule type" value="Genomic_DNA"/>
</dbReference>
<dbReference type="Pfam" id="PF12022">
    <property type="entry name" value="COG2_C"/>
    <property type="match status" value="1"/>
</dbReference>
<keyword evidence="13" id="KW-1185">Reference proteome</keyword>
<dbReference type="OrthoDB" id="332281at2759"/>
<evidence type="ECO:0000256" key="2">
    <source>
        <dbReference type="ARBA" id="ARBA00007603"/>
    </source>
</evidence>
<dbReference type="PANTHER" id="PTHR12961">
    <property type="entry name" value="CONSERVED OLIGOMERIC GOLGI COMPLEX COMPONENT 2"/>
    <property type="match status" value="1"/>
</dbReference>
<dbReference type="GO" id="GO:0000139">
    <property type="term" value="C:Golgi membrane"/>
    <property type="evidence" value="ECO:0007669"/>
    <property type="project" value="UniProtKB-SubCell"/>
</dbReference>
<dbReference type="GO" id="GO:0006891">
    <property type="term" value="P:intra-Golgi vesicle-mediated transport"/>
    <property type="evidence" value="ECO:0007669"/>
    <property type="project" value="TreeGrafter"/>
</dbReference>
<comment type="similarity">
    <text evidence="2">Belongs to the COG2 family.</text>
</comment>
<dbReference type="InterPro" id="IPR009316">
    <property type="entry name" value="COG2"/>
</dbReference>
<evidence type="ECO:0000256" key="3">
    <source>
        <dbReference type="ARBA" id="ARBA00020977"/>
    </source>
</evidence>
<protein>
    <recommendedName>
        <fullName evidence="3">Conserved oligomeric Golgi complex subunit 2</fullName>
    </recommendedName>
    <alternativeName>
        <fullName evidence="8">Component of oligomeric Golgi complex 2</fullName>
    </alternativeName>
</protein>
<feature type="compositionally biased region" description="Gly residues" evidence="9">
    <location>
        <begin position="524"/>
        <end position="534"/>
    </location>
</feature>
<name>A0A2P6TP14_CHLSO</name>
<dbReference type="GO" id="GO:0015031">
    <property type="term" value="P:protein transport"/>
    <property type="evidence" value="ECO:0007669"/>
    <property type="project" value="UniProtKB-KW"/>
</dbReference>
<keyword evidence="7" id="KW-0472">Membrane</keyword>
<feature type="domain" description="COG complex component COG2 C-terminal" evidence="11">
    <location>
        <begin position="402"/>
        <end position="729"/>
    </location>
</feature>
<evidence type="ECO:0000256" key="8">
    <source>
        <dbReference type="ARBA" id="ARBA00031344"/>
    </source>
</evidence>
<dbReference type="InterPro" id="IPR024602">
    <property type="entry name" value="COG_su2_N"/>
</dbReference>
<evidence type="ECO:0000259" key="11">
    <source>
        <dbReference type="Pfam" id="PF12022"/>
    </source>
</evidence>
<comment type="subcellular location">
    <subcellularLocation>
        <location evidence="1">Golgi apparatus membrane</location>
        <topology evidence="1">Peripheral membrane protein</topology>
    </subcellularLocation>
</comment>
<dbReference type="Pfam" id="PF06148">
    <property type="entry name" value="COG2_N"/>
    <property type="match status" value="1"/>
</dbReference>
<evidence type="ECO:0000256" key="9">
    <source>
        <dbReference type="SAM" id="MobiDB-lite"/>
    </source>
</evidence>
<keyword evidence="4" id="KW-0813">Transport</keyword>
<evidence type="ECO:0000256" key="7">
    <source>
        <dbReference type="ARBA" id="ARBA00023136"/>
    </source>
</evidence>
<evidence type="ECO:0000256" key="6">
    <source>
        <dbReference type="ARBA" id="ARBA00023034"/>
    </source>
</evidence>
<organism evidence="12 13">
    <name type="scientific">Chlorella sorokiniana</name>
    <name type="common">Freshwater green alga</name>
    <dbReference type="NCBI Taxonomy" id="3076"/>
    <lineage>
        <taxon>Eukaryota</taxon>
        <taxon>Viridiplantae</taxon>
        <taxon>Chlorophyta</taxon>
        <taxon>core chlorophytes</taxon>
        <taxon>Trebouxiophyceae</taxon>
        <taxon>Chlorellales</taxon>
        <taxon>Chlorellaceae</taxon>
        <taxon>Chlorella clade</taxon>
        <taxon>Chlorella</taxon>
    </lineage>
</organism>
<comment type="caution">
    <text evidence="12">The sequence shown here is derived from an EMBL/GenBank/DDBJ whole genome shotgun (WGS) entry which is preliminary data.</text>
</comment>
<keyword evidence="5" id="KW-0653">Protein transport</keyword>
<evidence type="ECO:0000256" key="4">
    <source>
        <dbReference type="ARBA" id="ARBA00022448"/>
    </source>
</evidence>
<dbReference type="InterPro" id="IPR024603">
    <property type="entry name" value="COG_complex_COG2_C"/>
</dbReference>
<evidence type="ECO:0000256" key="1">
    <source>
        <dbReference type="ARBA" id="ARBA00004395"/>
    </source>
</evidence>
<feature type="domain" description="Conserved oligomeric Golgi complex subunit 2 N-terminal" evidence="10">
    <location>
        <begin position="35"/>
        <end position="109"/>
    </location>
</feature>
<evidence type="ECO:0000256" key="5">
    <source>
        <dbReference type="ARBA" id="ARBA00022927"/>
    </source>
</evidence>
<dbReference type="AlphaFoldDB" id="A0A2P6TP14"/>
<dbReference type="Proteomes" id="UP000239899">
    <property type="component" value="Unassembled WGS sequence"/>
</dbReference>
<dbReference type="STRING" id="3076.A0A2P6TP14"/>
<reference evidence="12 13" key="1">
    <citation type="journal article" date="2018" name="Plant J.">
        <title>Genome sequences of Chlorella sorokiniana UTEX 1602 and Micractinium conductrix SAG 241.80: implications to maltose excretion by a green alga.</title>
        <authorList>
            <person name="Arriola M.B."/>
            <person name="Velmurugan N."/>
            <person name="Zhang Y."/>
            <person name="Plunkett M.H."/>
            <person name="Hondzo H."/>
            <person name="Barney B.M."/>
        </authorList>
    </citation>
    <scope>NUCLEOTIDE SEQUENCE [LARGE SCALE GENOMIC DNA]</scope>
    <source>
        <strain evidence="13">UTEX 1602</strain>
    </source>
</reference>
<proteinExistence type="inferred from homology"/>
<evidence type="ECO:0000313" key="12">
    <source>
        <dbReference type="EMBL" id="PRW51049.1"/>
    </source>
</evidence>
<evidence type="ECO:0000259" key="10">
    <source>
        <dbReference type="Pfam" id="PF06148"/>
    </source>
</evidence>
<evidence type="ECO:0000313" key="13">
    <source>
        <dbReference type="Proteomes" id="UP000239899"/>
    </source>
</evidence>
<accession>A0A2P6TP14</accession>
<feature type="region of interest" description="Disordered" evidence="9">
    <location>
        <begin position="501"/>
        <end position="537"/>
    </location>
</feature>
<sequence>MAAAEPPAAPTAASVDSLAAKAASLALDGSSTLPLWFKPELFLEPAFSPTAYVADLRRYVPLETLSSELHAHLTALKNKLVEVINEDYNDFVSLSTKLVNVDGSLQRMQAPLLELQEKLEAVRSAISEQAGELASGLQRRQAVAEARALLELMQDTAHVMSKVDKLLGEVRAAGGAASEGVSPEELEARCRLLDRVASEVSRLQFYAARGQELEFMRALQPRIDGAAEQLQGSLDAALAATLGSQSPVALGVCLHAYAAIARPQAAEAVVRQTLVAPVVQRVVAEQKAKSPLAGPAGGAQLSEVLAAVSEGLKERCSPFLEHTLSQPAAAQAFNFLGGSLLAEVLAALEDSLPGMFSAGVPATFHANFQAAVRFLDSLEAFCTTQQQVEQLRASPAYTAWMKKWSLPVYFSLRFQDIGAALESKLSAATLQPAPPAGGGAAAQPTLQWAPSAAVWAGLQRCASPDIFLPQLADKFVRLALQLLARYAHWITAGMRQRSEAAAATAAAGGEQQGTAPGQQQQQAGEGGGGGGSSGNGWEVAASPEQLAGLRQDVDTLLAALLSNFVPQLAALLGSMGQEVGEAVAGAFGEAAEELEGAGAALMGAVAASLVDKSVVVLKQLRGIVATFRMTARALPTRPSHYVSMILAPLHQFLQAEVASGLSAEARQQLAAAVVVGVSSRYLHLADDTLSTVRKTESSLKRLKARQQGGEGGAATDTDKMIELQLFLDVQEFGRQAKQASVDASSLDSYRQLWRLVAPQEQAETISF</sequence>
<dbReference type="GO" id="GO:0017119">
    <property type="term" value="C:Golgi transport complex"/>
    <property type="evidence" value="ECO:0007669"/>
    <property type="project" value="TreeGrafter"/>
</dbReference>